<reference evidence="7" key="1">
    <citation type="submission" date="2020-10" db="EMBL/GenBank/DDBJ databases">
        <title>An improved Amphimedon queenslandica hologenome assembly reveals how three proteobacterial symbionts can extend the metabolic phenotypic of their marine sponge host.</title>
        <authorList>
            <person name="Degnan B."/>
            <person name="Degnan S."/>
            <person name="Xiang X."/>
        </authorList>
    </citation>
    <scope>NUCLEOTIDE SEQUENCE</scope>
    <source>
        <strain evidence="7">AqS2</strain>
    </source>
</reference>
<evidence type="ECO:0000313" key="8">
    <source>
        <dbReference type="Proteomes" id="UP000604381"/>
    </source>
</evidence>
<keyword evidence="4" id="KW-0812">Transmembrane</keyword>
<name>A0A930Y2J6_9GAMM</name>
<comment type="caution">
    <text evidence="7">The sequence shown here is derived from an EMBL/GenBank/DDBJ whole genome shotgun (WGS) entry which is preliminary data.</text>
</comment>
<feature type="non-terminal residue" evidence="7">
    <location>
        <position position="154"/>
    </location>
</feature>
<dbReference type="PANTHER" id="PTHR21461">
    <property type="entry name" value="GLYCOSYLTRANSFERASE FAMILY 92 PROTEIN"/>
    <property type="match status" value="1"/>
</dbReference>
<evidence type="ECO:0000313" key="7">
    <source>
        <dbReference type="EMBL" id="MBF2734966.1"/>
    </source>
</evidence>
<keyword evidence="8" id="KW-1185">Reference proteome</keyword>
<dbReference type="PANTHER" id="PTHR21461:SF69">
    <property type="entry name" value="GLYCOSYLTRANSFERASE FAMILY 92 PROTEIN"/>
    <property type="match status" value="1"/>
</dbReference>
<keyword evidence="6" id="KW-0472">Membrane</keyword>
<dbReference type="GO" id="GO:0016757">
    <property type="term" value="F:glycosyltransferase activity"/>
    <property type="evidence" value="ECO:0007669"/>
    <property type="project" value="UniProtKB-KW"/>
</dbReference>
<dbReference type="AlphaFoldDB" id="A0A930Y2J6"/>
<evidence type="ECO:0000256" key="6">
    <source>
        <dbReference type="ARBA" id="ARBA00023136"/>
    </source>
</evidence>
<evidence type="ECO:0000256" key="3">
    <source>
        <dbReference type="ARBA" id="ARBA00022679"/>
    </source>
</evidence>
<dbReference type="Pfam" id="PF01697">
    <property type="entry name" value="Glyco_transf_92"/>
    <property type="match status" value="1"/>
</dbReference>
<evidence type="ECO:0000256" key="4">
    <source>
        <dbReference type="ARBA" id="ARBA00022692"/>
    </source>
</evidence>
<keyword evidence="3" id="KW-0808">Transferase</keyword>
<dbReference type="EMBL" id="JADHEI010000028">
    <property type="protein sequence ID" value="MBF2734966.1"/>
    <property type="molecule type" value="Genomic_DNA"/>
</dbReference>
<keyword evidence="5" id="KW-1133">Transmembrane helix</keyword>
<dbReference type="GO" id="GO:0005737">
    <property type="term" value="C:cytoplasm"/>
    <property type="evidence" value="ECO:0007669"/>
    <property type="project" value="TreeGrafter"/>
</dbReference>
<evidence type="ECO:0000256" key="5">
    <source>
        <dbReference type="ARBA" id="ARBA00022989"/>
    </source>
</evidence>
<protein>
    <submittedName>
        <fullName evidence="7">Glycosyltransferase family 92 protein</fullName>
    </submittedName>
</protein>
<dbReference type="GO" id="GO:0016020">
    <property type="term" value="C:membrane"/>
    <property type="evidence" value="ECO:0007669"/>
    <property type="project" value="UniProtKB-SubCell"/>
</dbReference>
<gene>
    <name evidence="7" type="ORF">ISN26_02590</name>
</gene>
<dbReference type="Proteomes" id="UP000604381">
    <property type="component" value="Unassembled WGS sequence"/>
</dbReference>
<proteinExistence type="predicted"/>
<sequence>MADDIDEWISFHVLAGVKHFYLYDNASVDGTAERALAHATGEVTVTVHPWQLRPLVVKEGRWKRPEVAAQELAYAHAVLNYGGRHQWMSFIDIDEFLVPVRHATLPEALEQLRDFSNISLPWHSFGDCGHQTRPPGPAVYAYRLRHQLSGSEVD</sequence>
<comment type="subcellular location">
    <subcellularLocation>
        <location evidence="1">Membrane</location>
        <topology evidence="1">Single-pass membrane protein</topology>
    </subcellularLocation>
</comment>
<evidence type="ECO:0000256" key="2">
    <source>
        <dbReference type="ARBA" id="ARBA00022676"/>
    </source>
</evidence>
<accession>A0A930Y2J6</accession>
<keyword evidence="2" id="KW-0328">Glycosyltransferase</keyword>
<dbReference type="InterPro" id="IPR008166">
    <property type="entry name" value="Glyco_transf_92"/>
</dbReference>
<organism evidence="7 8">
    <name type="scientific">Candidatus Amphirhobacter heronislandensis</name>
    <dbReference type="NCBI Taxonomy" id="1732024"/>
    <lineage>
        <taxon>Bacteria</taxon>
        <taxon>Pseudomonadati</taxon>
        <taxon>Pseudomonadota</taxon>
        <taxon>Gammaproteobacteria</taxon>
        <taxon>Candidatus Tethybacterales</taxon>
        <taxon>Candidatus Tethybacteraceae</taxon>
        <taxon>Candidatus Amphirhobacter</taxon>
    </lineage>
</organism>
<evidence type="ECO:0000256" key="1">
    <source>
        <dbReference type="ARBA" id="ARBA00004167"/>
    </source>
</evidence>